<feature type="transmembrane region" description="Helical" evidence="6">
    <location>
        <begin position="239"/>
        <end position="263"/>
    </location>
</feature>
<dbReference type="PANTHER" id="PTHR30213:SF0">
    <property type="entry name" value="UPF0761 MEMBRANE PROTEIN YIHY"/>
    <property type="match status" value="1"/>
</dbReference>
<protein>
    <submittedName>
        <fullName evidence="7">Uncharacterized protein</fullName>
    </submittedName>
</protein>
<accession>A0A381SU95</accession>
<keyword evidence="2" id="KW-1003">Cell membrane</keyword>
<name>A0A381SU95_9ZZZZ</name>
<dbReference type="AlphaFoldDB" id="A0A381SU95"/>
<proteinExistence type="predicted"/>
<keyword evidence="4 6" id="KW-1133">Transmembrane helix</keyword>
<organism evidence="7">
    <name type="scientific">marine metagenome</name>
    <dbReference type="NCBI Taxonomy" id="408172"/>
    <lineage>
        <taxon>unclassified sequences</taxon>
        <taxon>metagenomes</taxon>
        <taxon>ecological metagenomes</taxon>
    </lineage>
</organism>
<evidence type="ECO:0000256" key="1">
    <source>
        <dbReference type="ARBA" id="ARBA00004651"/>
    </source>
</evidence>
<reference evidence="7" key="1">
    <citation type="submission" date="2018-05" db="EMBL/GenBank/DDBJ databases">
        <authorList>
            <person name="Lanie J.A."/>
            <person name="Ng W.-L."/>
            <person name="Kazmierczak K.M."/>
            <person name="Andrzejewski T.M."/>
            <person name="Davidsen T.M."/>
            <person name="Wayne K.J."/>
            <person name="Tettelin H."/>
            <person name="Glass J.I."/>
            <person name="Rusch D."/>
            <person name="Podicherti R."/>
            <person name="Tsui H.-C.T."/>
            <person name="Winkler M.E."/>
        </authorList>
    </citation>
    <scope>NUCLEOTIDE SEQUENCE</scope>
</reference>
<feature type="transmembrane region" description="Helical" evidence="6">
    <location>
        <begin position="207"/>
        <end position="227"/>
    </location>
</feature>
<gene>
    <name evidence="7" type="ORF">METZ01_LOCUS58851</name>
</gene>
<keyword evidence="5 6" id="KW-0472">Membrane</keyword>
<evidence type="ECO:0000256" key="4">
    <source>
        <dbReference type="ARBA" id="ARBA00022989"/>
    </source>
</evidence>
<dbReference type="PANTHER" id="PTHR30213">
    <property type="entry name" value="INNER MEMBRANE PROTEIN YHJD"/>
    <property type="match status" value="1"/>
</dbReference>
<feature type="transmembrane region" description="Helical" evidence="6">
    <location>
        <begin position="132"/>
        <end position="154"/>
    </location>
</feature>
<evidence type="ECO:0000256" key="6">
    <source>
        <dbReference type="SAM" id="Phobius"/>
    </source>
</evidence>
<dbReference type="NCBIfam" id="TIGR00765">
    <property type="entry name" value="yihY_not_rbn"/>
    <property type="match status" value="1"/>
</dbReference>
<feature type="transmembrane region" description="Helical" evidence="6">
    <location>
        <begin position="174"/>
        <end position="195"/>
    </location>
</feature>
<evidence type="ECO:0000313" key="7">
    <source>
        <dbReference type="EMBL" id="SVA05997.1"/>
    </source>
</evidence>
<dbReference type="EMBL" id="UINC01003400">
    <property type="protein sequence ID" value="SVA05997.1"/>
    <property type="molecule type" value="Genomic_DNA"/>
</dbReference>
<dbReference type="PIRSF" id="PIRSF035875">
    <property type="entry name" value="RNase_BN"/>
    <property type="match status" value="1"/>
</dbReference>
<keyword evidence="3 6" id="KW-0812">Transmembrane</keyword>
<feature type="transmembrane region" description="Helical" evidence="6">
    <location>
        <begin position="28"/>
        <end position="53"/>
    </location>
</feature>
<evidence type="ECO:0000256" key="3">
    <source>
        <dbReference type="ARBA" id="ARBA00022692"/>
    </source>
</evidence>
<sequence>VPADLARSSLLAQGVWCRIQSGRAIRTAASLAFTSLLALVPLLTVTFYVLALFPAFSDWTSVLEGFVYSNLMPAAGDQVSAYLYDFADQAHSLPTLGLTGLLVSVLFLLSTIEDAFNDIWRVRKGRSLGRRLAVYLTMIGVGPVIAVIVFWAAYHLLYLPQGQAIPAASYAYGQLFTGFSGLIEFGGFAVLYRVLPNCSIPYRPVIIGALISTVLLEVIKRVFAWYVSSFELYQVIYGALWTIPVFFIWVLFFWYVTLFGACVTAQLSVGKQAEEAGVDKPNGR</sequence>
<dbReference type="GO" id="GO:0005886">
    <property type="term" value="C:plasma membrane"/>
    <property type="evidence" value="ECO:0007669"/>
    <property type="project" value="UniProtKB-SubCell"/>
</dbReference>
<dbReference type="InterPro" id="IPR017039">
    <property type="entry name" value="Virul_fac_BrkB"/>
</dbReference>
<evidence type="ECO:0000256" key="2">
    <source>
        <dbReference type="ARBA" id="ARBA00022475"/>
    </source>
</evidence>
<feature type="non-terminal residue" evidence="7">
    <location>
        <position position="1"/>
    </location>
</feature>
<feature type="transmembrane region" description="Helical" evidence="6">
    <location>
        <begin position="93"/>
        <end position="112"/>
    </location>
</feature>
<comment type="subcellular location">
    <subcellularLocation>
        <location evidence="1">Cell membrane</location>
        <topology evidence="1">Multi-pass membrane protein</topology>
    </subcellularLocation>
</comment>
<dbReference type="Pfam" id="PF03631">
    <property type="entry name" value="Virul_fac_BrkB"/>
    <property type="match status" value="1"/>
</dbReference>
<evidence type="ECO:0000256" key="5">
    <source>
        <dbReference type="ARBA" id="ARBA00023136"/>
    </source>
</evidence>